<dbReference type="InterPro" id="IPR050463">
    <property type="entry name" value="Gfo/Idh/MocA_oxidrdct_glycsds"/>
</dbReference>
<dbReference type="InterPro" id="IPR000683">
    <property type="entry name" value="Gfo/Idh/MocA-like_OxRdtase_N"/>
</dbReference>
<dbReference type="PANTHER" id="PTHR43818:SF11">
    <property type="entry name" value="BCDNA.GH03377"/>
    <property type="match status" value="1"/>
</dbReference>
<dbReference type="RefSeq" id="WP_319832451.1">
    <property type="nucleotide sequence ID" value="NZ_CP138858.1"/>
</dbReference>
<feature type="domain" description="Gfo/Idh/MocA-like oxidoreductase N-terminal" evidence="2">
    <location>
        <begin position="8"/>
        <end position="135"/>
    </location>
</feature>
<organism evidence="3 4">
    <name type="scientific">Coraliomargarita algicola</name>
    <dbReference type="NCBI Taxonomy" id="3092156"/>
    <lineage>
        <taxon>Bacteria</taxon>
        <taxon>Pseudomonadati</taxon>
        <taxon>Verrucomicrobiota</taxon>
        <taxon>Opitutia</taxon>
        <taxon>Puniceicoccales</taxon>
        <taxon>Coraliomargaritaceae</taxon>
        <taxon>Coraliomargarita</taxon>
    </lineage>
</organism>
<accession>A0ABZ0RKX4</accession>
<evidence type="ECO:0000313" key="4">
    <source>
        <dbReference type="Proteomes" id="UP001324993"/>
    </source>
</evidence>
<dbReference type="SUPFAM" id="SSF51735">
    <property type="entry name" value="NAD(P)-binding Rossmann-fold domains"/>
    <property type="match status" value="1"/>
</dbReference>
<protein>
    <submittedName>
        <fullName evidence="3">Gfo/Idh/MocA family oxidoreductase</fullName>
    </submittedName>
</protein>
<dbReference type="SUPFAM" id="SSF55347">
    <property type="entry name" value="Glyceraldehyde-3-phosphate dehydrogenase-like, C-terminal domain"/>
    <property type="match status" value="1"/>
</dbReference>
<reference evidence="3 4" key="1">
    <citation type="submission" date="2023-11" db="EMBL/GenBank/DDBJ databases">
        <title>Coraliomargarita sp. nov., isolated from marine algae.</title>
        <authorList>
            <person name="Lee J.K."/>
            <person name="Baek J.H."/>
            <person name="Kim J.M."/>
            <person name="Choi D.G."/>
            <person name="Jeon C.O."/>
        </authorList>
    </citation>
    <scope>NUCLEOTIDE SEQUENCE [LARGE SCALE GENOMIC DNA]</scope>
    <source>
        <strain evidence="3 4">J2-16</strain>
    </source>
</reference>
<keyword evidence="4" id="KW-1185">Reference proteome</keyword>
<dbReference type="PANTHER" id="PTHR43818">
    <property type="entry name" value="BCDNA.GH03377"/>
    <property type="match status" value="1"/>
</dbReference>
<dbReference type="Gene3D" id="3.30.360.10">
    <property type="entry name" value="Dihydrodipicolinate Reductase, domain 2"/>
    <property type="match status" value="1"/>
</dbReference>
<name>A0ABZ0RKX4_9BACT</name>
<dbReference type="Gene3D" id="3.40.50.720">
    <property type="entry name" value="NAD(P)-binding Rossmann-like Domain"/>
    <property type="match status" value="1"/>
</dbReference>
<gene>
    <name evidence="3" type="ORF">SH580_19320</name>
</gene>
<evidence type="ECO:0000256" key="1">
    <source>
        <dbReference type="ARBA" id="ARBA00023002"/>
    </source>
</evidence>
<dbReference type="EMBL" id="CP138858">
    <property type="protein sequence ID" value="WPJ95572.1"/>
    <property type="molecule type" value="Genomic_DNA"/>
</dbReference>
<evidence type="ECO:0000313" key="3">
    <source>
        <dbReference type="EMBL" id="WPJ95572.1"/>
    </source>
</evidence>
<sequence length="354" mass="38558">MSQKFRSAIIGLGPCPEGKGGAHSISYSHAEAHQKTAGIELVAVCSRQQKNVDDFINEFPGCRGYVDYRALLTAEKPDWVVVSAYASSREEMVMCAIENAAKVVWIEKPLALSLGAARRMMSAAQAAGVRLFVSYQRRYGLPFEWFRAAAGKIGEVQSVDIVQPISNMLDFGPHQVDAALSVFGDEVEIASVFGATDWTKPLLWHGTQHEQFLLGCVRLSNGCRITIEAGPHEPNRLPILRVNGSAGFAELQLSPRAGEGSVFRLCAEGANTVSSPSTSEHYHHGDDPNLYMNRAVADVYDAVHSGRSTHLDVEKAYLGLKMLLGIYASAQARRLLGPEALEADLKMPEPSRCD</sequence>
<dbReference type="Proteomes" id="UP001324993">
    <property type="component" value="Chromosome"/>
</dbReference>
<proteinExistence type="predicted"/>
<keyword evidence="1" id="KW-0560">Oxidoreductase</keyword>
<dbReference type="InterPro" id="IPR036291">
    <property type="entry name" value="NAD(P)-bd_dom_sf"/>
</dbReference>
<dbReference type="Pfam" id="PF01408">
    <property type="entry name" value="GFO_IDH_MocA"/>
    <property type="match status" value="1"/>
</dbReference>
<evidence type="ECO:0000259" key="2">
    <source>
        <dbReference type="Pfam" id="PF01408"/>
    </source>
</evidence>